<dbReference type="InterPro" id="IPR018642">
    <property type="entry name" value="DUF2066"/>
</dbReference>
<feature type="chain" id="PRO_5018220880" evidence="2">
    <location>
        <begin position="32"/>
        <end position="389"/>
    </location>
</feature>
<protein>
    <submittedName>
        <fullName evidence="3">Uncharacterized protein DUF2066</fullName>
    </submittedName>
</protein>
<gene>
    <name evidence="3" type="ORF">EDC65_1283</name>
</gene>
<proteinExistence type="predicted"/>
<dbReference type="Proteomes" id="UP000278222">
    <property type="component" value="Unassembled WGS sequence"/>
</dbReference>
<reference evidence="3 4" key="1">
    <citation type="submission" date="2018-11" db="EMBL/GenBank/DDBJ databases">
        <title>Genomic Encyclopedia of Type Strains, Phase IV (KMG-IV): sequencing the most valuable type-strain genomes for metagenomic binning, comparative biology and taxonomic classification.</title>
        <authorList>
            <person name="Goeker M."/>
        </authorList>
    </citation>
    <scope>NUCLEOTIDE SEQUENCE [LARGE SCALE GENOMIC DNA]</scope>
    <source>
        <strain evidence="3 4">DSM 5900</strain>
    </source>
</reference>
<organism evidence="3 4">
    <name type="scientific">Stella humosa</name>
    <dbReference type="NCBI Taxonomy" id="94"/>
    <lineage>
        <taxon>Bacteria</taxon>
        <taxon>Pseudomonadati</taxon>
        <taxon>Pseudomonadota</taxon>
        <taxon>Alphaproteobacteria</taxon>
        <taxon>Rhodospirillales</taxon>
        <taxon>Stellaceae</taxon>
        <taxon>Stella</taxon>
    </lineage>
</organism>
<keyword evidence="4" id="KW-1185">Reference proteome</keyword>
<dbReference type="RefSeq" id="WP_170216370.1">
    <property type="nucleotide sequence ID" value="NZ_AP019700.1"/>
</dbReference>
<dbReference type="EMBL" id="RJKX01000013">
    <property type="protein sequence ID" value="ROP99504.1"/>
    <property type="molecule type" value="Genomic_DNA"/>
</dbReference>
<feature type="compositionally biased region" description="Pro residues" evidence="1">
    <location>
        <begin position="355"/>
        <end position="389"/>
    </location>
</feature>
<evidence type="ECO:0000256" key="1">
    <source>
        <dbReference type="SAM" id="MobiDB-lite"/>
    </source>
</evidence>
<dbReference type="Pfam" id="PF09839">
    <property type="entry name" value="DUF2066"/>
    <property type="match status" value="1"/>
</dbReference>
<evidence type="ECO:0000313" key="3">
    <source>
        <dbReference type="EMBL" id="ROP99504.1"/>
    </source>
</evidence>
<name>A0A3N1M8X7_9PROT</name>
<feature type="region of interest" description="Disordered" evidence="1">
    <location>
        <begin position="271"/>
        <end position="290"/>
    </location>
</feature>
<evidence type="ECO:0000313" key="4">
    <source>
        <dbReference type="Proteomes" id="UP000278222"/>
    </source>
</evidence>
<feature type="signal peptide" evidence="2">
    <location>
        <begin position="1"/>
        <end position="31"/>
    </location>
</feature>
<dbReference type="AlphaFoldDB" id="A0A3N1M8X7"/>
<keyword evidence="2" id="KW-0732">Signal</keyword>
<feature type="region of interest" description="Disordered" evidence="1">
    <location>
        <begin position="350"/>
        <end position="389"/>
    </location>
</feature>
<evidence type="ECO:0000256" key="2">
    <source>
        <dbReference type="SAM" id="SignalP"/>
    </source>
</evidence>
<accession>A0A3N1M8X7</accession>
<comment type="caution">
    <text evidence="3">The sequence shown here is derived from an EMBL/GenBank/DDBJ whole genome shotgun (WGS) entry which is preliminary data.</text>
</comment>
<sequence>MIRQRPASRLSLALALAFGLATGPLAMPAAASDLFTIPANAVDVTAATAVQARERALADAQQAAARKLIERLVVPAGGTPPRLSAAQVATLVQDVEIADERVSAVRYIANVTVRFRPDAVRSFLRDQGIVFSERAATPILVLPVLDQGDGPMLFDDRNGWLRAWADRPAGGGPPLAVPLGDLADVGALTAGQALSIDRPRIAALARRYGADEVAIVRAAPAAGGNVAVTITRVAGDGPARVARSSHADPAGDFAGPLRATIAALERPLAPATPPPAAGTPAIGQGGADLATAPAGSAEEWIALRRRIAETPGVERVDIVALGGGKARVRITHRLDADRLRQAMGALGVQVDAPQPLSPPPAAQPLPAARPPSAPVPLAPTPLVPAMPRG</sequence>